<dbReference type="InterPro" id="IPR009858">
    <property type="entry name" value="DUF1415"/>
</dbReference>
<evidence type="ECO:0000313" key="1">
    <source>
        <dbReference type="EMBL" id="CAD8407072.1"/>
    </source>
</evidence>
<gene>
    <name evidence="1" type="ORF">PINE0816_LOCUS3189</name>
</gene>
<organism evidence="1">
    <name type="scientific">Proboscia inermis</name>
    <dbReference type="NCBI Taxonomy" id="420281"/>
    <lineage>
        <taxon>Eukaryota</taxon>
        <taxon>Sar</taxon>
        <taxon>Stramenopiles</taxon>
        <taxon>Ochrophyta</taxon>
        <taxon>Bacillariophyta</taxon>
        <taxon>Coscinodiscophyceae</taxon>
        <taxon>Rhizosoleniophycidae</taxon>
        <taxon>Rhizosoleniales</taxon>
        <taxon>Rhizosoleniaceae</taxon>
        <taxon>Proboscia</taxon>
    </lineage>
</organism>
<protein>
    <submittedName>
        <fullName evidence="1">Uncharacterized protein</fullName>
    </submittedName>
</protein>
<dbReference type="AlphaFoldDB" id="A0A7S0G9T0"/>
<proteinExistence type="predicted"/>
<dbReference type="Pfam" id="PF07209">
    <property type="entry name" value="DUF1415"/>
    <property type="match status" value="1"/>
</dbReference>
<accession>A0A7S0G9T0</accession>
<dbReference type="EMBL" id="HBEL01006655">
    <property type="protein sequence ID" value="CAD8407072.1"/>
    <property type="molecule type" value="Transcribed_RNA"/>
</dbReference>
<reference evidence="1" key="1">
    <citation type="submission" date="2021-01" db="EMBL/GenBank/DDBJ databases">
        <authorList>
            <person name="Corre E."/>
            <person name="Pelletier E."/>
            <person name="Niang G."/>
            <person name="Scheremetjew M."/>
            <person name="Finn R."/>
            <person name="Kale V."/>
            <person name="Holt S."/>
            <person name="Cochrane G."/>
            <person name="Meng A."/>
            <person name="Brown T."/>
            <person name="Cohen L."/>
        </authorList>
    </citation>
    <scope>NUCLEOTIDE SEQUENCE</scope>
    <source>
        <strain evidence="1">CCAP1064/1</strain>
    </source>
</reference>
<name>A0A7S0G9T0_9STRA</name>
<sequence>MPMGKVYYCVDRSSKVEDLYASYWKEVVRVEQSTEKELSTTLMITPEFALNNAEMFECFSGTLTQPLQSLDVEDLLQLVFFHPQWSFRDGGDRVGDANAANYARRSVWPMINILRTKQVRMAQRGIPTGLVYQQNERTLSEIGSHKLESMLRKRDWQDIADVKINRGDHEALRVAKDFQQTGKFDEKDLSFEFDATPAVNKVDRSQIDGGDMVNVVFDALERRLKKGKLTGVETSATMMAADFLLKELDSIAKSPPPACPFSH</sequence>